<dbReference type="InterPro" id="IPR025388">
    <property type="entry name" value="Alginate_export_dom"/>
</dbReference>
<reference evidence="3 4" key="1">
    <citation type="submission" date="2024-03" db="EMBL/GenBank/DDBJ databases">
        <authorList>
            <person name="Jo J.-H."/>
        </authorList>
    </citation>
    <scope>NUCLEOTIDE SEQUENCE [LARGE SCALE GENOMIC DNA]</scope>
    <source>
        <strain evidence="3 4">AS3R-12</strain>
    </source>
</reference>
<accession>A0ABU8S5Q0</accession>
<sequence>MKKLLLTATALAASIALAHPALAAPGDPVKLGGGLSLDPIVDMRLRYEAVDQPATDADAVTLRVRAGAELKHKSGLSLLAEAEGTIGVLNDYNAFPFAIVDSQRRPAFSVVADPMNVELNRLQLQYKSKPFTATVGRQRINLDDQRFVGSVGWRQNEQTFDAVRAEAALGPVSLDATYAISQRTIFGVDAGPRTEFEGDFVFLGAAAKVGPVQVKAFSYLLDFDAKEQAGALATTNADTQTWGARATGAFKLAPKTTLNLAASYARQSDYQDNPASYDVDYIAAEAGLAFGSFGVMAGYEKLGSNGTRAVQTPMATMHKFNGWADLFLTTPAAGIEDWYGGVSYKFAQVKALPGLNAAVTYHRYNSDFGSVHYGDEWNASLGFKLKRVSILAKYADYDAAGFGVDTRKFWLQLEMSY</sequence>
<keyword evidence="4" id="KW-1185">Reference proteome</keyword>
<dbReference type="Gene3D" id="2.40.160.10">
    <property type="entry name" value="Porin"/>
    <property type="match status" value="1"/>
</dbReference>
<name>A0ABU8S5Q0_9SPHN</name>
<dbReference type="SUPFAM" id="SSF56935">
    <property type="entry name" value="Porins"/>
    <property type="match status" value="1"/>
</dbReference>
<evidence type="ECO:0000256" key="1">
    <source>
        <dbReference type="SAM" id="SignalP"/>
    </source>
</evidence>
<evidence type="ECO:0000313" key="4">
    <source>
        <dbReference type="Proteomes" id="UP001379235"/>
    </source>
</evidence>
<evidence type="ECO:0000259" key="2">
    <source>
        <dbReference type="Pfam" id="PF13372"/>
    </source>
</evidence>
<feature type="chain" id="PRO_5046945909" evidence="1">
    <location>
        <begin position="24"/>
        <end position="417"/>
    </location>
</feature>
<feature type="domain" description="Alginate export" evidence="2">
    <location>
        <begin position="117"/>
        <end position="268"/>
    </location>
</feature>
<feature type="signal peptide" evidence="1">
    <location>
        <begin position="1"/>
        <end position="23"/>
    </location>
</feature>
<keyword evidence="1" id="KW-0732">Signal</keyword>
<dbReference type="InterPro" id="IPR023614">
    <property type="entry name" value="Porin_dom_sf"/>
</dbReference>
<gene>
    <name evidence="3" type="ORF">WG900_04235</name>
</gene>
<dbReference type="Proteomes" id="UP001379235">
    <property type="component" value="Unassembled WGS sequence"/>
</dbReference>
<dbReference type="Pfam" id="PF13372">
    <property type="entry name" value="Alginate_exp"/>
    <property type="match status" value="1"/>
</dbReference>
<dbReference type="EMBL" id="JBBHJY010000001">
    <property type="protein sequence ID" value="MEJ6009125.1"/>
    <property type="molecule type" value="Genomic_DNA"/>
</dbReference>
<dbReference type="RefSeq" id="WP_339964914.1">
    <property type="nucleotide sequence ID" value="NZ_JBBHJY010000001.1"/>
</dbReference>
<protein>
    <submittedName>
        <fullName evidence="3">Alginate export family protein</fullName>
    </submittedName>
</protein>
<evidence type="ECO:0000313" key="3">
    <source>
        <dbReference type="EMBL" id="MEJ6009125.1"/>
    </source>
</evidence>
<organism evidence="3 4">
    <name type="scientific">Novosphingobium aquae</name>
    <dbReference type="NCBI Taxonomy" id="3133435"/>
    <lineage>
        <taxon>Bacteria</taxon>
        <taxon>Pseudomonadati</taxon>
        <taxon>Pseudomonadota</taxon>
        <taxon>Alphaproteobacteria</taxon>
        <taxon>Sphingomonadales</taxon>
        <taxon>Sphingomonadaceae</taxon>
        <taxon>Novosphingobium</taxon>
    </lineage>
</organism>
<comment type="caution">
    <text evidence="3">The sequence shown here is derived from an EMBL/GenBank/DDBJ whole genome shotgun (WGS) entry which is preliminary data.</text>
</comment>
<proteinExistence type="predicted"/>